<sequence>MKLQLELTGDVRLITAHGDGWIAIDGERHEQNLILTPDAAHPGWLETGWPSFDAAAVEQLLAHQPELILLGSGPTLVWPPAAALQRLTQSGIGFEVMALPAACRTYNVLASEGRRVVAGLVLR</sequence>
<reference evidence="1 2" key="1">
    <citation type="submission" date="2018-04" db="EMBL/GenBank/DDBJ databases">
        <title>Complete genome sequence of Hydrogenophilus thermoluteolus TH-1.</title>
        <authorList>
            <person name="Arai H."/>
        </authorList>
    </citation>
    <scope>NUCLEOTIDE SEQUENCE [LARGE SCALE GENOMIC DNA]</scope>
    <source>
        <strain evidence="1 2">TH-1</strain>
    </source>
</reference>
<dbReference type="PANTHER" id="PTHR21192">
    <property type="entry name" value="NUCLEAR PROTEIN E3-3"/>
    <property type="match status" value="1"/>
</dbReference>
<accession>A0A2Z6DYQ1</accession>
<evidence type="ECO:0000313" key="1">
    <source>
        <dbReference type="EMBL" id="BBD77500.1"/>
    </source>
</evidence>
<dbReference type="Pfam" id="PF04430">
    <property type="entry name" value="DUF498"/>
    <property type="match status" value="1"/>
</dbReference>
<gene>
    <name evidence="1" type="ORF">HPTL_1236</name>
</gene>
<dbReference type="RefSeq" id="WP_170141290.1">
    <property type="nucleotide sequence ID" value="NZ_AP018558.1"/>
</dbReference>
<dbReference type="PANTHER" id="PTHR21192:SF2">
    <property type="entry name" value="NADH DEHYDROGENASE [UBIQUINONE] 1 ALPHA SUBCOMPLEX ASSEMBLY FACTOR 3"/>
    <property type="match status" value="1"/>
</dbReference>
<dbReference type="SUPFAM" id="SSF64076">
    <property type="entry name" value="MTH938-like"/>
    <property type="match status" value="1"/>
</dbReference>
<evidence type="ECO:0008006" key="3">
    <source>
        <dbReference type="Google" id="ProtNLM"/>
    </source>
</evidence>
<dbReference type="InterPro" id="IPR036748">
    <property type="entry name" value="MTH938-like_sf"/>
</dbReference>
<dbReference type="InterPro" id="IPR007523">
    <property type="entry name" value="NDUFAF3/AAMDC"/>
</dbReference>
<dbReference type="Gene3D" id="3.40.1230.10">
    <property type="entry name" value="MTH938-like"/>
    <property type="match status" value="1"/>
</dbReference>
<keyword evidence="2" id="KW-1185">Reference proteome</keyword>
<dbReference type="AlphaFoldDB" id="A0A2Z6DYQ1"/>
<dbReference type="EMBL" id="AP018558">
    <property type="protein sequence ID" value="BBD77500.1"/>
    <property type="molecule type" value="Genomic_DNA"/>
</dbReference>
<dbReference type="KEGG" id="htl:HPTL_1236"/>
<organism evidence="1 2">
    <name type="scientific">Hydrogenophilus thermoluteolus</name>
    <name type="common">Pseudomonas hydrogenothermophila</name>
    <dbReference type="NCBI Taxonomy" id="297"/>
    <lineage>
        <taxon>Bacteria</taxon>
        <taxon>Pseudomonadati</taxon>
        <taxon>Pseudomonadota</taxon>
        <taxon>Hydrogenophilia</taxon>
        <taxon>Hydrogenophilales</taxon>
        <taxon>Hydrogenophilaceae</taxon>
        <taxon>Hydrogenophilus</taxon>
    </lineage>
</organism>
<dbReference type="Proteomes" id="UP000262004">
    <property type="component" value="Chromosome"/>
</dbReference>
<protein>
    <recommendedName>
        <fullName evidence="3">Mth938-like domain-containing protein</fullName>
    </recommendedName>
</protein>
<evidence type="ECO:0000313" key="2">
    <source>
        <dbReference type="Proteomes" id="UP000262004"/>
    </source>
</evidence>
<name>A0A2Z6DYQ1_HYDTE</name>
<proteinExistence type="predicted"/>